<keyword evidence="5" id="KW-1185">Reference proteome</keyword>
<dbReference type="Pfam" id="PF00293">
    <property type="entry name" value="NUDIX"/>
    <property type="match status" value="1"/>
</dbReference>
<accession>A0A0M2SSH8</accession>
<dbReference type="Gene3D" id="3.90.79.10">
    <property type="entry name" value="Nucleoside Triphosphate Pyrophosphohydrolase"/>
    <property type="match status" value="1"/>
</dbReference>
<feature type="domain" description="Nudix hydrolase" evidence="3">
    <location>
        <begin position="14"/>
        <end position="136"/>
    </location>
</feature>
<dbReference type="OrthoDB" id="9804442at2"/>
<proteinExistence type="predicted"/>
<evidence type="ECO:0000313" key="5">
    <source>
        <dbReference type="Proteomes" id="UP000034287"/>
    </source>
</evidence>
<protein>
    <recommendedName>
        <fullName evidence="3">Nudix hydrolase domain-containing protein</fullName>
    </recommendedName>
</protein>
<organism evidence="4 5">
    <name type="scientific">Salinicoccus sediminis</name>
    <dbReference type="NCBI Taxonomy" id="1432562"/>
    <lineage>
        <taxon>Bacteria</taxon>
        <taxon>Bacillati</taxon>
        <taxon>Bacillota</taxon>
        <taxon>Bacilli</taxon>
        <taxon>Bacillales</taxon>
        <taxon>Staphylococcaceae</taxon>
        <taxon>Salinicoccus</taxon>
    </lineage>
</organism>
<dbReference type="CDD" id="cd04688">
    <property type="entry name" value="NUDIX_Hydrolase"/>
    <property type="match status" value="1"/>
</dbReference>
<dbReference type="GO" id="GO:0016787">
    <property type="term" value="F:hydrolase activity"/>
    <property type="evidence" value="ECO:0007669"/>
    <property type="project" value="UniProtKB-KW"/>
</dbReference>
<dbReference type="InterPro" id="IPR000086">
    <property type="entry name" value="NUDIX_hydrolase_dom"/>
</dbReference>
<evidence type="ECO:0000259" key="3">
    <source>
        <dbReference type="Pfam" id="PF00293"/>
    </source>
</evidence>
<name>A0A0M2SSH8_9STAP</name>
<dbReference type="PANTHER" id="PTHR43046:SF14">
    <property type="entry name" value="MUTT_NUDIX FAMILY PROTEIN"/>
    <property type="match status" value="1"/>
</dbReference>
<dbReference type="SUPFAM" id="SSF55811">
    <property type="entry name" value="Nudix"/>
    <property type="match status" value="1"/>
</dbReference>
<dbReference type="PATRIC" id="fig|1432562.3.peg.384"/>
<dbReference type="AlphaFoldDB" id="A0A0M2SSH8"/>
<dbReference type="PANTHER" id="PTHR43046">
    <property type="entry name" value="GDP-MANNOSE MANNOSYL HYDROLASE"/>
    <property type="match status" value="1"/>
</dbReference>
<dbReference type="RefSeq" id="WP_046511677.1">
    <property type="nucleotide sequence ID" value="NZ_LAYZ01000001.1"/>
</dbReference>
<keyword evidence="2" id="KW-0378">Hydrolase</keyword>
<gene>
    <name evidence="4" type="ORF">WN59_01865</name>
</gene>
<dbReference type="InterPro" id="IPR015797">
    <property type="entry name" value="NUDIX_hydrolase-like_dom_sf"/>
</dbReference>
<sequence length="163" mass="18281">MDCGFKSGKNVFRYRVAGIVLDDGNALLATNTMTGYFYILSGAVSLGEASEEAAVRVMNEKTGGDYSVSRLLTIVENFFDYEFNDTKYDFQEVTFYYLMEPGDIKYPEQKNRLGGGRTETLHWIPLSEAAGKDIRPRAGKEMMLNLPPHVETIISDERSNHSG</sequence>
<evidence type="ECO:0000313" key="4">
    <source>
        <dbReference type="EMBL" id="KKK35600.1"/>
    </source>
</evidence>
<comment type="cofactor">
    <cofactor evidence="1">
        <name>Mg(2+)</name>
        <dbReference type="ChEBI" id="CHEBI:18420"/>
    </cofactor>
</comment>
<evidence type="ECO:0000256" key="1">
    <source>
        <dbReference type="ARBA" id="ARBA00001946"/>
    </source>
</evidence>
<comment type="caution">
    <text evidence="4">The sequence shown here is derived from an EMBL/GenBank/DDBJ whole genome shotgun (WGS) entry which is preliminary data.</text>
</comment>
<reference evidence="4 5" key="1">
    <citation type="submission" date="2015-04" db="EMBL/GenBank/DDBJ databases">
        <title>Taxonomic description and genome sequence of Salinicoccus sediminis sp. nov., a novel hyper halotolerant bacterium isolated from marine sediment.</title>
        <authorList>
            <person name="Mathan Kumar R."/>
            <person name="Kaur G."/>
            <person name="Kumar N."/>
            <person name="Kumar A."/>
            <person name="Singh N.K."/>
            <person name="Kaur N."/>
            <person name="Mayilraj S."/>
        </authorList>
    </citation>
    <scope>NUCLEOTIDE SEQUENCE [LARGE SCALE GENOMIC DNA]</scope>
    <source>
        <strain evidence="4 5">SV-16</strain>
    </source>
</reference>
<evidence type="ECO:0000256" key="2">
    <source>
        <dbReference type="ARBA" id="ARBA00022801"/>
    </source>
</evidence>
<dbReference type="STRING" id="1432562.WN59_01865"/>
<dbReference type="Proteomes" id="UP000034287">
    <property type="component" value="Unassembled WGS sequence"/>
</dbReference>
<dbReference type="EMBL" id="LAYZ01000001">
    <property type="protein sequence ID" value="KKK35600.1"/>
    <property type="molecule type" value="Genomic_DNA"/>
</dbReference>